<keyword evidence="3" id="KW-0970">Cilium biogenesis/degradation</keyword>
<dbReference type="InterPro" id="IPR040354">
    <property type="entry name" value="TCTN1-3"/>
</dbReference>
<dbReference type="STRING" id="246404.A0A507FSA4"/>
<keyword evidence="2 5" id="KW-0732">Signal</keyword>
<dbReference type="PANTHER" id="PTHR14611">
    <property type="entry name" value="TECTONIC FAMILY MEMBER"/>
    <property type="match status" value="1"/>
</dbReference>
<dbReference type="OrthoDB" id="2104337at2759"/>
<dbReference type="Pfam" id="PF25752">
    <property type="entry name" value="DUF1619_N"/>
    <property type="match status" value="1"/>
</dbReference>
<gene>
    <name evidence="8" type="ORF">CcCBS67573_g00640</name>
</gene>
<dbReference type="GO" id="GO:0030030">
    <property type="term" value="P:cell projection organization"/>
    <property type="evidence" value="ECO:0007669"/>
    <property type="project" value="UniProtKB-KW"/>
</dbReference>
<comment type="caution">
    <text evidence="8">The sequence shown here is derived from an EMBL/GenBank/DDBJ whole genome shotgun (WGS) entry which is preliminary data.</text>
</comment>
<dbReference type="InterPro" id="IPR011677">
    <property type="entry name" value="TCTN1-3_dom"/>
</dbReference>
<feature type="domain" description="Tectonic-1-3 N-terminal" evidence="7">
    <location>
        <begin position="65"/>
        <end position="154"/>
    </location>
</feature>
<evidence type="ECO:0000256" key="2">
    <source>
        <dbReference type="ARBA" id="ARBA00022729"/>
    </source>
</evidence>
<evidence type="ECO:0000259" key="6">
    <source>
        <dbReference type="Pfam" id="PF07773"/>
    </source>
</evidence>
<organism evidence="8 9">
    <name type="scientific">Chytriomyces confervae</name>
    <dbReference type="NCBI Taxonomy" id="246404"/>
    <lineage>
        <taxon>Eukaryota</taxon>
        <taxon>Fungi</taxon>
        <taxon>Fungi incertae sedis</taxon>
        <taxon>Chytridiomycota</taxon>
        <taxon>Chytridiomycota incertae sedis</taxon>
        <taxon>Chytridiomycetes</taxon>
        <taxon>Chytridiales</taxon>
        <taxon>Chytriomycetaceae</taxon>
        <taxon>Chytriomyces</taxon>
    </lineage>
</organism>
<accession>A0A507FSA4</accession>
<dbReference type="PANTHER" id="PTHR14611:SF2">
    <property type="entry name" value="TECTONIC"/>
    <property type="match status" value="1"/>
</dbReference>
<feature type="domain" description="Tectonic-1-3" evidence="6">
    <location>
        <begin position="440"/>
        <end position="558"/>
    </location>
</feature>
<name>A0A507FSA4_9FUNG</name>
<evidence type="ECO:0000313" key="8">
    <source>
        <dbReference type="EMBL" id="TPX78086.1"/>
    </source>
</evidence>
<evidence type="ECO:0000256" key="5">
    <source>
        <dbReference type="SAM" id="SignalP"/>
    </source>
</evidence>
<evidence type="ECO:0000256" key="4">
    <source>
        <dbReference type="ARBA" id="ARBA00023180"/>
    </source>
</evidence>
<evidence type="ECO:0000313" key="9">
    <source>
        <dbReference type="Proteomes" id="UP000320333"/>
    </source>
</evidence>
<evidence type="ECO:0000256" key="1">
    <source>
        <dbReference type="ARBA" id="ARBA00007633"/>
    </source>
</evidence>
<dbReference type="AlphaFoldDB" id="A0A507FSA4"/>
<keyword evidence="9" id="KW-1185">Reference proteome</keyword>
<dbReference type="InterPro" id="IPR057724">
    <property type="entry name" value="TCTN1-3_N"/>
</dbReference>
<keyword evidence="4" id="KW-0325">Glycoprotein</keyword>
<dbReference type="Proteomes" id="UP000320333">
    <property type="component" value="Unassembled WGS sequence"/>
</dbReference>
<evidence type="ECO:0000259" key="7">
    <source>
        <dbReference type="Pfam" id="PF25752"/>
    </source>
</evidence>
<feature type="signal peptide" evidence="5">
    <location>
        <begin position="1"/>
        <end position="20"/>
    </location>
</feature>
<dbReference type="Pfam" id="PF07773">
    <property type="entry name" value="TCTN_DUF1619"/>
    <property type="match status" value="1"/>
</dbReference>
<protein>
    <submittedName>
        <fullName evidence="8">Uncharacterized protein</fullName>
    </submittedName>
</protein>
<proteinExistence type="inferred from homology"/>
<sequence length="628" mass="67214">MSATTAAILVLLQARIFCSAAEQPSNANLTSTLTAIAPLPSGAVPINWTRAELSKSLYSSFSTNQDIGKCVCDLTSNECDLNCCCDPDCASIQPFLSPSQCTNQAADASTVRMCSGLLKMVNPLADTNLNSYRDTDTSQLCVIINNSPIQGFFYADPGKQYQRDSFFAAQIQMKPFTFSLDQYDVVSVLPVTSGTVQPSIFAQNYSVGDLLVVAYDETPAFGVFPLPERSVSGECNDAGAARFLTSGSNSCLRQIPLGAAADLCRPSSFFDVSYYLKGFQLVMNLGVKLSLENVTCINPLSGSSTPCKTIKPTWNSTASTCDNVLTDLRFIFSFTNSDGGISIGNVGVETTFSTFVLPQLPRAVLQTFSISWVQGNAKPIPKSGNPGYLIGKPILFGSFITQPIPAVAYFPAKADTFSLPMDVYSGGVITCGATPSNRLGLNFGEDVETGCTLYFSWNEFKDCVNMRKIVYSAVTGGSPGSSKIELINAVGKFGNSSAEVIDEWVPVIATDLGDSSQPSTNAGTCSSILTEINVEFLTAKLGLNTNPQSAIIAARVTRTWGSFSYRCITPNDCRSVDGVLQSTKQKFRVRAAVSFLDIGQAPQAFAPPAPRLVPLLPDDIFYPFSLPS</sequence>
<comment type="similarity">
    <text evidence="1">Belongs to the tectonic family.</text>
</comment>
<reference evidence="8 9" key="1">
    <citation type="journal article" date="2019" name="Sci. Rep.">
        <title>Comparative genomics of chytrid fungi reveal insights into the obligate biotrophic and pathogenic lifestyle of Synchytrium endobioticum.</title>
        <authorList>
            <person name="van de Vossenberg B.T.L.H."/>
            <person name="Warris S."/>
            <person name="Nguyen H.D.T."/>
            <person name="van Gent-Pelzer M.P.E."/>
            <person name="Joly D.L."/>
            <person name="van de Geest H.C."/>
            <person name="Bonants P.J.M."/>
            <person name="Smith D.S."/>
            <person name="Levesque C.A."/>
            <person name="van der Lee T.A.J."/>
        </authorList>
    </citation>
    <scope>NUCLEOTIDE SEQUENCE [LARGE SCALE GENOMIC DNA]</scope>
    <source>
        <strain evidence="8 9">CBS 675.73</strain>
    </source>
</reference>
<feature type="chain" id="PRO_5021372229" evidence="5">
    <location>
        <begin position="21"/>
        <end position="628"/>
    </location>
</feature>
<dbReference type="EMBL" id="QEAP01000008">
    <property type="protein sequence ID" value="TPX78086.1"/>
    <property type="molecule type" value="Genomic_DNA"/>
</dbReference>
<evidence type="ECO:0000256" key="3">
    <source>
        <dbReference type="ARBA" id="ARBA00022794"/>
    </source>
</evidence>